<dbReference type="PANTHER" id="PTHR10763:SF26">
    <property type="entry name" value="CELL DIVISION CONTROL PROTEIN 6 HOMOLOG"/>
    <property type="match status" value="1"/>
</dbReference>
<reference evidence="7 8" key="1">
    <citation type="journal article" date="2018" name="BMC Genomics">
        <title>Genomic evidence for intraspecific hybridization in a clonal and extremely halotolerant yeast.</title>
        <authorList>
            <person name="Gostincar C."/>
            <person name="Stajich J.E."/>
            <person name="Zupancic J."/>
            <person name="Zalar P."/>
            <person name="Gunde-Cimerman N."/>
        </authorList>
    </citation>
    <scope>NUCLEOTIDE SEQUENCE [LARGE SCALE GENOMIC DNA]</scope>
    <source>
        <strain evidence="7 8">EXF-6669</strain>
    </source>
</reference>
<evidence type="ECO:0000313" key="7">
    <source>
        <dbReference type="EMBL" id="RMY26175.1"/>
    </source>
</evidence>
<evidence type="ECO:0000256" key="3">
    <source>
        <dbReference type="ARBA" id="ARBA00022705"/>
    </source>
</evidence>
<feature type="region of interest" description="Disordered" evidence="5">
    <location>
        <begin position="603"/>
        <end position="626"/>
    </location>
</feature>
<feature type="domain" description="AAA+ ATPase" evidence="6">
    <location>
        <begin position="218"/>
        <end position="356"/>
    </location>
</feature>
<accession>A0A3M7AF64</accession>
<feature type="region of interest" description="Disordered" evidence="5">
    <location>
        <begin position="67"/>
        <end position="175"/>
    </location>
</feature>
<dbReference type="InterPro" id="IPR015163">
    <property type="entry name" value="Cdc6_C"/>
</dbReference>
<dbReference type="Pfam" id="PF22606">
    <property type="entry name" value="Cdc6-ORC-like_ATPase_lid"/>
    <property type="match status" value="1"/>
</dbReference>
<evidence type="ECO:0000256" key="2">
    <source>
        <dbReference type="ARBA" id="ARBA00022618"/>
    </source>
</evidence>
<dbReference type="PANTHER" id="PTHR10763">
    <property type="entry name" value="CELL DIVISION CONTROL PROTEIN 6-RELATED"/>
    <property type="match status" value="1"/>
</dbReference>
<dbReference type="GO" id="GO:0003688">
    <property type="term" value="F:DNA replication origin binding"/>
    <property type="evidence" value="ECO:0007669"/>
    <property type="project" value="TreeGrafter"/>
</dbReference>
<protein>
    <recommendedName>
        <fullName evidence="6">AAA+ ATPase domain-containing protein</fullName>
    </recommendedName>
</protein>
<organism evidence="7 8">
    <name type="scientific">Hortaea werneckii</name>
    <name type="common">Black yeast</name>
    <name type="synonym">Cladosporium werneckii</name>
    <dbReference type="NCBI Taxonomy" id="91943"/>
    <lineage>
        <taxon>Eukaryota</taxon>
        <taxon>Fungi</taxon>
        <taxon>Dikarya</taxon>
        <taxon>Ascomycota</taxon>
        <taxon>Pezizomycotina</taxon>
        <taxon>Dothideomycetes</taxon>
        <taxon>Dothideomycetidae</taxon>
        <taxon>Mycosphaerellales</taxon>
        <taxon>Teratosphaeriaceae</taxon>
        <taxon>Hortaea</taxon>
    </lineage>
</organism>
<keyword evidence="4" id="KW-0131">Cell cycle</keyword>
<evidence type="ECO:0000256" key="4">
    <source>
        <dbReference type="ARBA" id="ARBA00023306"/>
    </source>
</evidence>
<dbReference type="AlphaFoldDB" id="A0A3M7AF64"/>
<evidence type="ECO:0000259" key="6">
    <source>
        <dbReference type="SMART" id="SM00382"/>
    </source>
</evidence>
<dbReference type="SUPFAM" id="SSF52540">
    <property type="entry name" value="P-loop containing nucleoside triphosphate hydrolases"/>
    <property type="match status" value="1"/>
</dbReference>
<dbReference type="GO" id="GO:0006270">
    <property type="term" value="P:DNA replication initiation"/>
    <property type="evidence" value="ECO:0007669"/>
    <property type="project" value="TreeGrafter"/>
</dbReference>
<dbReference type="InterPro" id="IPR003593">
    <property type="entry name" value="AAA+_ATPase"/>
</dbReference>
<dbReference type="InterPro" id="IPR050311">
    <property type="entry name" value="ORC1/CDC6"/>
</dbReference>
<dbReference type="Pfam" id="PF09079">
    <property type="entry name" value="WHD_Cdc6"/>
    <property type="match status" value="1"/>
</dbReference>
<gene>
    <name evidence="7" type="ORF">D0867_00240</name>
</gene>
<dbReference type="InterPro" id="IPR054425">
    <property type="entry name" value="Cdc6_ORC1-like_ATPase_lid"/>
</dbReference>
<feature type="compositionally biased region" description="Basic and acidic residues" evidence="5">
    <location>
        <begin position="94"/>
        <end position="128"/>
    </location>
</feature>
<dbReference type="Gene3D" id="1.10.8.60">
    <property type="match status" value="1"/>
</dbReference>
<feature type="compositionally biased region" description="Gly residues" evidence="5">
    <location>
        <begin position="611"/>
        <end position="626"/>
    </location>
</feature>
<feature type="region of interest" description="Disordered" evidence="5">
    <location>
        <begin position="433"/>
        <end position="475"/>
    </location>
</feature>
<feature type="compositionally biased region" description="Low complexity" evidence="5">
    <location>
        <begin position="161"/>
        <end position="173"/>
    </location>
</feature>
<dbReference type="Gene3D" id="1.10.10.10">
    <property type="entry name" value="Winged helix-like DNA-binding domain superfamily/Winged helix DNA-binding domain"/>
    <property type="match status" value="1"/>
</dbReference>
<proteinExistence type="inferred from homology"/>
<dbReference type="VEuPathDB" id="FungiDB:BTJ68_12722"/>
<dbReference type="OrthoDB" id="1926878at2759"/>
<dbReference type="Proteomes" id="UP000271337">
    <property type="component" value="Unassembled WGS sequence"/>
</dbReference>
<dbReference type="GO" id="GO:0005634">
    <property type="term" value="C:nucleus"/>
    <property type="evidence" value="ECO:0007669"/>
    <property type="project" value="TreeGrafter"/>
</dbReference>
<evidence type="ECO:0000313" key="8">
    <source>
        <dbReference type="Proteomes" id="UP000271337"/>
    </source>
</evidence>
<name>A0A3M7AF64_HORWE</name>
<dbReference type="SMART" id="SM00382">
    <property type="entry name" value="AAA"/>
    <property type="match status" value="1"/>
</dbReference>
<dbReference type="EMBL" id="QWIL01000009">
    <property type="protein sequence ID" value="RMY26175.1"/>
    <property type="molecule type" value="Genomic_DNA"/>
</dbReference>
<keyword evidence="2" id="KW-0132">Cell division</keyword>
<dbReference type="FunFam" id="3.40.50.300:FF:000547">
    <property type="entry name" value="Cell division control protein"/>
    <property type="match status" value="1"/>
</dbReference>
<sequence length="668" mass="72712">MYSLSLRSEAVTIMSAVLGKRTRAAVDTPGAIHPIRCNARRIVVNEPNDENANPFVHHDDHHVAAGNDEMEAEEPERPVKKTRASTRTVPAKHGASERRVAVSPVRVRDHFHTSKPEIHDDADGKNDSSKASPQTPRRRDAQTRKVPITPRHRVLLGGGQPSPRTPRTPATPSNGTTAVYNQARQLFSRCSAPGRLVGRGSERQELNGFVERCIESESAGCLYVSGPPGTGKSALVDEVVRQYTESEHLQLAVVNCMSVRNAKDLSQKLSEDLGLKKDAGFSYLRSCFTQAKAAGDKKFLVILDEVDTLVDLDLDLLYNLFEWSMQPSSRLVLLGIANALDLTDRFLPRLKGRNLKPDLLPFMPYNATQISEVLTTKLRSLQEAEMAAVPFLQPAAIQFCAKKVASQTGDLRKAFDICRRAIDMVALETAEKDAEKALQDSPSKTPLMENVNLSSPNTPRSPTKSPEKSRPATTYTLETAPKATIAHMARVTAQVFGNGTIQRLATLNLQQKAVLCSLGALEKRKRETQVEKTMFSTPSKHRQNDSAPTIKQLYDAYTSLCKREKLLHPLTSVEFRDVVSGLETLSLILPVDGRNGSFVVPITPSKTPGRRAGGGSKGNGFVGGLGATTSGDEKRVSSGVGYKELAGALEGGAGAELLREILDGDGLF</sequence>
<feature type="compositionally biased region" description="Polar residues" evidence="5">
    <location>
        <begin position="451"/>
        <end position="464"/>
    </location>
</feature>
<dbReference type="InterPro" id="IPR027417">
    <property type="entry name" value="P-loop_NTPase"/>
</dbReference>
<dbReference type="Pfam" id="PF13191">
    <property type="entry name" value="AAA_16"/>
    <property type="match status" value="1"/>
</dbReference>
<dbReference type="GO" id="GO:0051301">
    <property type="term" value="P:cell division"/>
    <property type="evidence" value="ECO:0007669"/>
    <property type="project" value="UniProtKB-KW"/>
</dbReference>
<comment type="caution">
    <text evidence="7">The sequence shown here is derived from an EMBL/GenBank/DDBJ whole genome shotgun (WGS) entry which is preliminary data.</text>
</comment>
<evidence type="ECO:0000256" key="1">
    <source>
        <dbReference type="ARBA" id="ARBA00006184"/>
    </source>
</evidence>
<comment type="similarity">
    <text evidence="1">Belongs to the CDC6/cdc18 family.</text>
</comment>
<evidence type="ECO:0000256" key="5">
    <source>
        <dbReference type="SAM" id="MobiDB-lite"/>
    </source>
</evidence>
<dbReference type="InterPro" id="IPR041664">
    <property type="entry name" value="AAA_16"/>
</dbReference>
<keyword evidence="3" id="KW-0235">DNA replication</keyword>
<dbReference type="GO" id="GO:0033314">
    <property type="term" value="P:mitotic DNA replication checkpoint signaling"/>
    <property type="evidence" value="ECO:0007669"/>
    <property type="project" value="TreeGrafter"/>
</dbReference>
<dbReference type="InterPro" id="IPR036388">
    <property type="entry name" value="WH-like_DNA-bd_sf"/>
</dbReference>
<dbReference type="Gene3D" id="3.40.50.300">
    <property type="entry name" value="P-loop containing nucleotide triphosphate hydrolases"/>
    <property type="match status" value="1"/>
</dbReference>